<dbReference type="EC" id="2.4.2.7" evidence="7 12"/>
<dbReference type="OrthoDB" id="9803963at2"/>
<evidence type="ECO:0000256" key="11">
    <source>
        <dbReference type="ARBA" id="ARBA00022726"/>
    </source>
</evidence>
<dbReference type="UniPathway" id="UPA00588">
    <property type="reaction ID" value="UER00646"/>
</dbReference>
<feature type="domain" description="Phosphoribosyltransferase" evidence="13">
    <location>
        <begin position="35"/>
        <end position="153"/>
    </location>
</feature>
<dbReference type="InterPro" id="IPR029057">
    <property type="entry name" value="PRTase-like"/>
</dbReference>
<evidence type="ECO:0000256" key="2">
    <source>
        <dbReference type="ARBA" id="ARBA00003968"/>
    </source>
</evidence>
<organism evidence="14 15">
    <name type="scientific">Acidipila rosea</name>
    <dbReference type="NCBI Taxonomy" id="768535"/>
    <lineage>
        <taxon>Bacteria</taxon>
        <taxon>Pseudomonadati</taxon>
        <taxon>Acidobacteriota</taxon>
        <taxon>Terriglobia</taxon>
        <taxon>Terriglobales</taxon>
        <taxon>Acidobacteriaceae</taxon>
        <taxon>Acidipila</taxon>
    </lineage>
</organism>
<gene>
    <name evidence="12" type="primary">apt</name>
    <name evidence="14" type="ORF">C7378_2568</name>
</gene>
<reference evidence="14 15" key="1">
    <citation type="submission" date="2019-03" db="EMBL/GenBank/DDBJ databases">
        <title>Genomic Encyclopedia of Type Strains, Phase IV (KMG-IV): sequencing the most valuable type-strain genomes for metagenomic binning, comparative biology and taxonomic classification.</title>
        <authorList>
            <person name="Goeker M."/>
        </authorList>
    </citation>
    <scope>NUCLEOTIDE SEQUENCE [LARGE SCALE GENOMIC DNA]</scope>
    <source>
        <strain evidence="14 15">DSM 103428</strain>
    </source>
</reference>
<dbReference type="GO" id="GO:0044209">
    <property type="term" value="P:AMP salvage"/>
    <property type="evidence" value="ECO:0007669"/>
    <property type="project" value="UniProtKB-UniRule"/>
</dbReference>
<dbReference type="EMBL" id="SMGK01000004">
    <property type="protein sequence ID" value="TCK71945.1"/>
    <property type="molecule type" value="Genomic_DNA"/>
</dbReference>
<protein>
    <recommendedName>
        <fullName evidence="7 12">Adenine phosphoribosyltransferase</fullName>
        <shortName evidence="12">APRT</shortName>
        <ecNumber evidence="7 12">2.4.2.7</ecNumber>
    </recommendedName>
</protein>
<dbReference type="GO" id="GO:0002055">
    <property type="term" value="F:adenine binding"/>
    <property type="evidence" value="ECO:0007669"/>
    <property type="project" value="TreeGrafter"/>
</dbReference>
<dbReference type="CDD" id="cd06223">
    <property type="entry name" value="PRTases_typeI"/>
    <property type="match status" value="1"/>
</dbReference>
<evidence type="ECO:0000313" key="15">
    <source>
        <dbReference type="Proteomes" id="UP000295210"/>
    </source>
</evidence>
<dbReference type="GO" id="GO:0005737">
    <property type="term" value="C:cytoplasm"/>
    <property type="evidence" value="ECO:0007669"/>
    <property type="project" value="UniProtKB-SubCell"/>
</dbReference>
<comment type="catalytic activity">
    <reaction evidence="1 12">
        <text>AMP + diphosphate = 5-phospho-alpha-D-ribose 1-diphosphate + adenine</text>
        <dbReference type="Rhea" id="RHEA:16609"/>
        <dbReference type="ChEBI" id="CHEBI:16708"/>
        <dbReference type="ChEBI" id="CHEBI:33019"/>
        <dbReference type="ChEBI" id="CHEBI:58017"/>
        <dbReference type="ChEBI" id="CHEBI:456215"/>
        <dbReference type="EC" id="2.4.2.7"/>
    </reaction>
</comment>
<accession>A0A4R1L1V5</accession>
<dbReference type="HAMAP" id="MF_00004">
    <property type="entry name" value="Aden_phosphoribosyltr"/>
    <property type="match status" value="1"/>
</dbReference>
<dbReference type="PANTHER" id="PTHR32315">
    <property type="entry name" value="ADENINE PHOSPHORIBOSYLTRANSFERASE"/>
    <property type="match status" value="1"/>
</dbReference>
<dbReference type="SUPFAM" id="SSF53271">
    <property type="entry name" value="PRTase-like"/>
    <property type="match status" value="1"/>
</dbReference>
<dbReference type="FunFam" id="3.40.50.2020:FF:000004">
    <property type="entry name" value="Adenine phosphoribosyltransferase"/>
    <property type="match status" value="1"/>
</dbReference>
<comment type="subcellular location">
    <subcellularLocation>
        <location evidence="3 12">Cytoplasm</location>
    </subcellularLocation>
</comment>
<keyword evidence="11 12" id="KW-0660">Purine salvage</keyword>
<keyword evidence="9 12" id="KW-0328">Glycosyltransferase</keyword>
<comment type="function">
    <text evidence="2 12">Catalyzes a salvage reaction resulting in the formation of AMP, that is energically less costly than de novo synthesis.</text>
</comment>
<dbReference type="NCBIfam" id="TIGR01090">
    <property type="entry name" value="apt"/>
    <property type="match status" value="1"/>
</dbReference>
<keyword evidence="15" id="KW-1185">Reference proteome</keyword>
<evidence type="ECO:0000256" key="3">
    <source>
        <dbReference type="ARBA" id="ARBA00004496"/>
    </source>
</evidence>
<comment type="caution">
    <text evidence="14">The sequence shown here is derived from an EMBL/GenBank/DDBJ whole genome shotgun (WGS) entry which is preliminary data.</text>
</comment>
<evidence type="ECO:0000259" key="13">
    <source>
        <dbReference type="Pfam" id="PF00156"/>
    </source>
</evidence>
<dbReference type="GO" id="GO:0006168">
    <property type="term" value="P:adenine salvage"/>
    <property type="evidence" value="ECO:0007669"/>
    <property type="project" value="InterPro"/>
</dbReference>
<comment type="subunit">
    <text evidence="6 12">Homodimer.</text>
</comment>
<dbReference type="Pfam" id="PF00156">
    <property type="entry name" value="Pribosyltran"/>
    <property type="match status" value="1"/>
</dbReference>
<sequence length="180" mass="19796">MSEQPINCEPLKSLVRTVPDFPKPGILFYDITTLLKDKQGYAALIDALAAHYIGKDIDLVLGIEARGFIFGPALAYRLNAGFVPVRKPRKLPAETARITYDLEYGTDSLEIHLDSIEPGQRVVVVDDLLATGGTMEATVKLVQQLGGEIAGLGFAVELDFLKGRAKFPEFDVFSLLHYDE</sequence>
<comment type="pathway">
    <text evidence="4 12">Purine metabolism; AMP biosynthesis via salvage pathway; AMP from adenine: step 1/1.</text>
</comment>
<dbReference type="PANTHER" id="PTHR32315:SF3">
    <property type="entry name" value="ADENINE PHOSPHORIBOSYLTRANSFERASE"/>
    <property type="match status" value="1"/>
</dbReference>
<evidence type="ECO:0000313" key="14">
    <source>
        <dbReference type="EMBL" id="TCK71945.1"/>
    </source>
</evidence>
<dbReference type="Proteomes" id="UP000295210">
    <property type="component" value="Unassembled WGS sequence"/>
</dbReference>
<comment type="similarity">
    <text evidence="5 12">Belongs to the purine/pyrimidine phosphoribosyltransferase family.</text>
</comment>
<dbReference type="InterPro" id="IPR005764">
    <property type="entry name" value="Ade_phspho_trans"/>
</dbReference>
<keyword evidence="8 12" id="KW-0963">Cytoplasm</keyword>
<dbReference type="GO" id="GO:0003999">
    <property type="term" value="F:adenine phosphoribosyltransferase activity"/>
    <property type="evidence" value="ECO:0007669"/>
    <property type="project" value="UniProtKB-UniRule"/>
</dbReference>
<dbReference type="RefSeq" id="WP_131997255.1">
    <property type="nucleotide sequence ID" value="NZ_SMGK01000004.1"/>
</dbReference>
<evidence type="ECO:0000256" key="1">
    <source>
        <dbReference type="ARBA" id="ARBA00000868"/>
    </source>
</evidence>
<evidence type="ECO:0000256" key="8">
    <source>
        <dbReference type="ARBA" id="ARBA00022490"/>
    </source>
</evidence>
<name>A0A4R1L1V5_9BACT</name>
<evidence type="ECO:0000256" key="9">
    <source>
        <dbReference type="ARBA" id="ARBA00022676"/>
    </source>
</evidence>
<dbReference type="GO" id="GO:0006166">
    <property type="term" value="P:purine ribonucleoside salvage"/>
    <property type="evidence" value="ECO:0007669"/>
    <property type="project" value="UniProtKB-UniRule"/>
</dbReference>
<dbReference type="InterPro" id="IPR000836">
    <property type="entry name" value="PRTase_dom"/>
</dbReference>
<evidence type="ECO:0000256" key="12">
    <source>
        <dbReference type="HAMAP-Rule" id="MF_00004"/>
    </source>
</evidence>
<evidence type="ECO:0000256" key="4">
    <source>
        <dbReference type="ARBA" id="ARBA00004659"/>
    </source>
</evidence>
<dbReference type="NCBIfam" id="NF002634">
    <property type="entry name" value="PRK02304.1-3"/>
    <property type="match status" value="1"/>
</dbReference>
<keyword evidence="10 12" id="KW-0808">Transferase</keyword>
<dbReference type="AlphaFoldDB" id="A0A4R1L1V5"/>
<evidence type="ECO:0000256" key="6">
    <source>
        <dbReference type="ARBA" id="ARBA00011738"/>
    </source>
</evidence>
<dbReference type="GO" id="GO:0016208">
    <property type="term" value="F:AMP binding"/>
    <property type="evidence" value="ECO:0007669"/>
    <property type="project" value="TreeGrafter"/>
</dbReference>
<dbReference type="NCBIfam" id="NF002636">
    <property type="entry name" value="PRK02304.1-5"/>
    <property type="match status" value="1"/>
</dbReference>
<evidence type="ECO:0000256" key="10">
    <source>
        <dbReference type="ARBA" id="ARBA00022679"/>
    </source>
</evidence>
<proteinExistence type="inferred from homology"/>
<dbReference type="Gene3D" id="3.40.50.2020">
    <property type="match status" value="1"/>
</dbReference>
<evidence type="ECO:0000256" key="7">
    <source>
        <dbReference type="ARBA" id="ARBA00011893"/>
    </source>
</evidence>
<dbReference type="NCBIfam" id="NF002633">
    <property type="entry name" value="PRK02304.1-2"/>
    <property type="match status" value="1"/>
</dbReference>
<evidence type="ECO:0000256" key="5">
    <source>
        <dbReference type="ARBA" id="ARBA00008391"/>
    </source>
</evidence>
<dbReference type="InterPro" id="IPR050054">
    <property type="entry name" value="UPRTase/APRTase"/>
</dbReference>